<feature type="region of interest" description="Disordered" evidence="1">
    <location>
        <begin position="1"/>
        <end position="28"/>
    </location>
</feature>
<evidence type="ECO:0000313" key="2">
    <source>
        <dbReference type="EMBL" id="OLN81057.1"/>
    </source>
</evidence>
<dbReference type="AlphaFoldDB" id="A0A1Q8R9P1"/>
<proteinExistence type="predicted"/>
<organism evidence="2 3">
    <name type="scientific">Colletotrichum chlorophyti</name>
    <dbReference type="NCBI Taxonomy" id="708187"/>
    <lineage>
        <taxon>Eukaryota</taxon>
        <taxon>Fungi</taxon>
        <taxon>Dikarya</taxon>
        <taxon>Ascomycota</taxon>
        <taxon>Pezizomycotina</taxon>
        <taxon>Sordariomycetes</taxon>
        <taxon>Hypocreomycetidae</taxon>
        <taxon>Glomerellales</taxon>
        <taxon>Glomerellaceae</taxon>
        <taxon>Colletotrichum</taxon>
    </lineage>
</organism>
<dbReference type="EMBL" id="MPGH01000265">
    <property type="protein sequence ID" value="OLN81057.1"/>
    <property type="molecule type" value="Genomic_DNA"/>
</dbReference>
<evidence type="ECO:0000313" key="3">
    <source>
        <dbReference type="Proteomes" id="UP000186583"/>
    </source>
</evidence>
<name>A0A1Q8R9P1_9PEZI</name>
<sequence length="28" mass="3140">MRAAFTSPGRRASFLKRYSGQRPRSAAI</sequence>
<evidence type="ECO:0000256" key="1">
    <source>
        <dbReference type="SAM" id="MobiDB-lite"/>
    </source>
</evidence>
<protein>
    <submittedName>
        <fullName evidence="2">Uncharacterized protein</fullName>
    </submittedName>
</protein>
<keyword evidence="3" id="KW-1185">Reference proteome</keyword>
<dbReference type="Proteomes" id="UP000186583">
    <property type="component" value="Unassembled WGS sequence"/>
</dbReference>
<gene>
    <name evidence="2" type="ORF">CCHL11_09408</name>
</gene>
<reference evidence="2 3" key="1">
    <citation type="submission" date="2016-11" db="EMBL/GenBank/DDBJ databases">
        <title>Draft Genome Assembly of Colletotrichum chlorophyti a pathogen of herbaceous plants.</title>
        <authorList>
            <person name="Gan P."/>
            <person name="Narusaka M."/>
            <person name="Tsushima A."/>
            <person name="Narusaka Y."/>
            <person name="Takano Y."/>
            <person name="Shirasu K."/>
        </authorList>
    </citation>
    <scope>NUCLEOTIDE SEQUENCE [LARGE SCALE GENOMIC DNA]</scope>
    <source>
        <strain evidence="2 3">NTL11</strain>
    </source>
</reference>
<accession>A0A1Q8R9P1</accession>
<comment type="caution">
    <text evidence="2">The sequence shown here is derived from an EMBL/GenBank/DDBJ whole genome shotgun (WGS) entry which is preliminary data.</text>
</comment>